<dbReference type="SMART" id="SM00530">
    <property type="entry name" value="HTH_XRE"/>
    <property type="match status" value="1"/>
</dbReference>
<evidence type="ECO:0000313" key="2">
    <source>
        <dbReference type="EMBL" id="RCG29620.1"/>
    </source>
</evidence>
<comment type="caution">
    <text evidence="2">The sequence shown here is derived from an EMBL/GenBank/DDBJ whole genome shotgun (WGS) entry which is preliminary data.</text>
</comment>
<dbReference type="AlphaFoldDB" id="A0A367FJ13"/>
<dbReference type="Gene3D" id="1.10.260.40">
    <property type="entry name" value="lambda repressor-like DNA-binding domains"/>
    <property type="match status" value="1"/>
</dbReference>
<dbReference type="InterPro" id="IPR010982">
    <property type="entry name" value="Lambda_DNA-bd_dom_sf"/>
</dbReference>
<dbReference type="Pfam" id="PF13560">
    <property type="entry name" value="HTH_31"/>
    <property type="match status" value="1"/>
</dbReference>
<evidence type="ECO:0000259" key="1">
    <source>
        <dbReference type="PROSITE" id="PS50943"/>
    </source>
</evidence>
<dbReference type="RefSeq" id="WP_114030129.1">
    <property type="nucleotide sequence ID" value="NZ_QOIL01000010.1"/>
</dbReference>
<reference evidence="2 3" key="1">
    <citation type="submission" date="2018-06" db="EMBL/GenBank/DDBJ databases">
        <title>Sphaerisporangium craniellae sp. nov., isolated from a marine sponge in the South China Sea.</title>
        <authorList>
            <person name="Li L."/>
        </authorList>
    </citation>
    <scope>NUCLEOTIDE SEQUENCE [LARGE SCALE GENOMIC DNA]</scope>
    <source>
        <strain evidence="2 3">CCTCC AA 208026</strain>
    </source>
</reference>
<proteinExistence type="predicted"/>
<dbReference type="OrthoDB" id="4506662at2"/>
<sequence length="461" mass="50551">MDERLCPRCRKTLLSRYSRDPACAPCARASRGARPAAPAWLWDSAPVREALASADMAAFLTSIRAAMGLSQLELASLAGWSQSTVNRIESGERNTLYDIRELLRFTDTIAMPRHALIPLLTGNLVADPPQEGINPDMDMNRRHFTGVLAGSLVAGMGWGPLHVPDRVDIAHIKHLRATTQRLYADDQRIGGGLLLAPALHQVTRVRRMLDEADFSESIGRRLLSTAGELCVCAGWLAYDSGDQNLARQLYGEAHMYAEYSGDEQLRVNVASYLAMQAIRQARTSPGRAREALHAVTAGKEAARTWATPRVYALLAVREATAHAVMGDEIACRKAISTAWREIDRGAHQDDPDWAGFVTENTLIYFEGLTAMALAKPVIAADRFRILLAEPSIGERNRTYYRSCLANALLISGAKSDALSEGLQLLPLVSGSRRTLQELMPLREAAGESSEFGQRYDELLAA</sequence>
<dbReference type="Proteomes" id="UP000253094">
    <property type="component" value="Unassembled WGS sequence"/>
</dbReference>
<protein>
    <submittedName>
        <fullName evidence="2">XRE family transcriptional regulator</fullName>
    </submittedName>
</protein>
<dbReference type="InterPro" id="IPR001387">
    <property type="entry name" value="Cro/C1-type_HTH"/>
</dbReference>
<name>A0A367FJ13_9ACTN</name>
<gene>
    <name evidence="2" type="ORF">DQ384_18665</name>
</gene>
<dbReference type="GO" id="GO:0003677">
    <property type="term" value="F:DNA binding"/>
    <property type="evidence" value="ECO:0007669"/>
    <property type="project" value="InterPro"/>
</dbReference>
<dbReference type="CDD" id="cd00093">
    <property type="entry name" value="HTH_XRE"/>
    <property type="match status" value="1"/>
</dbReference>
<dbReference type="PROSITE" id="PS50943">
    <property type="entry name" value="HTH_CROC1"/>
    <property type="match status" value="1"/>
</dbReference>
<keyword evidence="3" id="KW-1185">Reference proteome</keyword>
<evidence type="ECO:0000313" key="3">
    <source>
        <dbReference type="Proteomes" id="UP000253094"/>
    </source>
</evidence>
<dbReference type="EMBL" id="QOIL01000010">
    <property type="protein sequence ID" value="RCG29620.1"/>
    <property type="molecule type" value="Genomic_DNA"/>
</dbReference>
<dbReference type="SUPFAM" id="SSF47413">
    <property type="entry name" value="lambda repressor-like DNA-binding domains"/>
    <property type="match status" value="1"/>
</dbReference>
<feature type="domain" description="HTH cro/C1-type" evidence="1">
    <location>
        <begin position="60"/>
        <end position="109"/>
    </location>
</feature>
<organism evidence="2 3">
    <name type="scientific">Sphaerisporangium album</name>
    <dbReference type="NCBI Taxonomy" id="509200"/>
    <lineage>
        <taxon>Bacteria</taxon>
        <taxon>Bacillati</taxon>
        <taxon>Actinomycetota</taxon>
        <taxon>Actinomycetes</taxon>
        <taxon>Streptosporangiales</taxon>
        <taxon>Streptosporangiaceae</taxon>
        <taxon>Sphaerisporangium</taxon>
    </lineage>
</organism>
<accession>A0A367FJ13</accession>